<feature type="domain" description="HAMP" evidence="6">
    <location>
        <begin position="322"/>
        <end position="374"/>
    </location>
</feature>
<proteinExistence type="inferred from homology"/>
<dbReference type="CDD" id="cd18773">
    <property type="entry name" value="PDC1_HK_sensor"/>
    <property type="match status" value="1"/>
</dbReference>
<evidence type="ECO:0000256" key="2">
    <source>
        <dbReference type="ARBA" id="ARBA00029447"/>
    </source>
</evidence>
<dbReference type="PROSITE" id="PS50111">
    <property type="entry name" value="CHEMOTAXIS_TRANSDUC_2"/>
    <property type="match status" value="1"/>
</dbReference>
<keyword evidence="4" id="KW-0812">Transmembrane</keyword>
<organism evidence="7 8">
    <name type="scientific">Carboxylicivirga linearis</name>
    <dbReference type="NCBI Taxonomy" id="1628157"/>
    <lineage>
        <taxon>Bacteria</taxon>
        <taxon>Pseudomonadati</taxon>
        <taxon>Bacteroidota</taxon>
        <taxon>Bacteroidia</taxon>
        <taxon>Marinilabiliales</taxon>
        <taxon>Marinilabiliaceae</taxon>
        <taxon>Carboxylicivirga</taxon>
    </lineage>
</organism>
<sequence length="613" mass="67430">MEKSILKSRLARRIYLSVTISITISVSILIVLSTYFNYTEIKENTINELASISYERSKHFDSKLDDLKLLAQSISDDLYIHQYFKERSTGEVDENKRLMISDMLHHELQMQSKIMENIFFTFDGIVTIDGLKGATVGYNAKEDENNTWYKDTYQKRQASLGDITMSPITGDPVVLVSNPLVNENDELLSLFAIAVKLNGFSLDILDNMNNKSYQTIIVDQKGNVIASRDTSMIFKLNINLSEEEVGSLTEKMKVKNSGDAFFSLQDEEYIGVFNKMENNLYAITYSPIEVYQKPIRINIIGSIVSLLIFILLGSTYAYFLSARVTRPILKLNDLINRMSKGDLSGKSDVDTKDELGDLSKAYNVMVDKLTEIVDGIQNSAGQIENGTSEIAKSSMGISQGATEQASSLEEISSVVEEITGSIGQNTDNSVNTDKISRNAAIEMAGVKEESAKAVEANQAISEKIKIISDIAAQTNILALNAAVEAARAGEHGKGFAVVAVEVRKLAELSNGAAKEIVDLANQSYHLSQSSLDRLTELMPQIEKTSDLVQEIAAASQEQNNGVNQVNGAIQELNNVTQQNSVASEELASSSEELASQAVSLTEAIAFFQTKENK</sequence>
<dbReference type="InterPro" id="IPR004090">
    <property type="entry name" value="Chemotax_Me-accpt_rcpt"/>
</dbReference>
<dbReference type="CDD" id="cd06225">
    <property type="entry name" value="HAMP"/>
    <property type="match status" value="1"/>
</dbReference>
<evidence type="ECO:0000256" key="4">
    <source>
        <dbReference type="SAM" id="Phobius"/>
    </source>
</evidence>
<dbReference type="PROSITE" id="PS50885">
    <property type="entry name" value="HAMP"/>
    <property type="match status" value="1"/>
</dbReference>
<feature type="transmembrane region" description="Helical" evidence="4">
    <location>
        <begin position="299"/>
        <end position="320"/>
    </location>
</feature>
<dbReference type="SMART" id="SM00304">
    <property type="entry name" value="HAMP"/>
    <property type="match status" value="1"/>
</dbReference>
<evidence type="ECO:0000259" key="6">
    <source>
        <dbReference type="PROSITE" id="PS50885"/>
    </source>
</evidence>
<dbReference type="InterPro" id="IPR051310">
    <property type="entry name" value="MCP_chemotaxis"/>
</dbReference>
<dbReference type="SMART" id="SM00283">
    <property type="entry name" value="MA"/>
    <property type="match status" value="1"/>
</dbReference>
<dbReference type="PRINTS" id="PR00260">
    <property type="entry name" value="CHEMTRNSDUCR"/>
</dbReference>
<dbReference type="PANTHER" id="PTHR43531">
    <property type="entry name" value="PROTEIN ICFG"/>
    <property type="match status" value="1"/>
</dbReference>
<comment type="caution">
    <text evidence="7">The sequence shown here is derived from an EMBL/GenBank/DDBJ whole genome shotgun (WGS) entry which is preliminary data.</text>
</comment>
<feature type="domain" description="Methyl-accepting transducer" evidence="5">
    <location>
        <begin position="379"/>
        <end position="594"/>
    </location>
</feature>
<dbReference type="Gene3D" id="3.30.450.20">
    <property type="entry name" value="PAS domain"/>
    <property type="match status" value="2"/>
</dbReference>
<keyword evidence="4" id="KW-1133">Transmembrane helix</keyword>
<comment type="similarity">
    <text evidence="2">Belongs to the methyl-accepting chemotaxis (MCP) protein family.</text>
</comment>
<keyword evidence="4" id="KW-0472">Membrane</keyword>
<dbReference type="RefSeq" id="WP_212213662.1">
    <property type="nucleotide sequence ID" value="NZ_JAGUCO010000002.1"/>
</dbReference>
<evidence type="ECO:0000256" key="1">
    <source>
        <dbReference type="ARBA" id="ARBA00022500"/>
    </source>
</evidence>
<gene>
    <name evidence="7" type="ORF">KEM10_03660</name>
</gene>
<evidence type="ECO:0000313" key="8">
    <source>
        <dbReference type="Proteomes" id="UP000708576"/>
    </source>
</evidence>
<feature type="transmembrane region" description="Helical" evidence="4">
    <location>
        <begin position="14"/>
        <end position="36"/>
    </location>
</feature>
<keyword evidence="8" id="KW-1185">Reference proteome</keyword>
<reference evidence="7 8" key="1">
    <citation type="journal article" date="2015" name="Int. J. Syst. Evol. Microbiol.">
        <title>Carboxylicivirga linearis sp. nov., isolated from a sea cucumber culture pond.</title>
        <authorList>
            <person name="Wang F.Q."/>
            <person name="Zhou Y.X."/>
            <person name="Lin X.Z."/>
            <person name="Chen G.J."/>
            <person name="Du Z.J."/>
        </authorList>
    </citation>
    <scope>NUCLEOTIDE SEQUENCE [LARGE SCALE GENOMIC DNA]</scope>
    <source>
        <strain evidence="7 8">FB218</strain>
    </source>
</reference>
<dbReference type="Pfam" id="PF00672">
    <property type="entry name" value="HAMP"/>
    <property type="match status" value="1"/>
</dbReference>
<protein>
    <submittedName>
        <fullName evidence="7">HAMP domain-containing protein</fullName>
    </submittedName>
</protein>
<dbReference type="EMBL" id="JAGUCO010000002">
    <property type="protein sequence ID" value="MBS2097361.1"/>
    <property type="molecule type" value="Genomic_DNA"/>
</dbReference>
<dbReference type="Proteomes" id="UP000708576">
    <property type="component" value="Unassembled WGS sequence"/>
</dbReference>
<dbReference type="SUPFAM" id="SSF58104">
    <property type="entry name" value="Methyl-accepting chemotaxis protein (MCP) signaling domain"/>
    <property type="match status" value="1"/>
</dbReference>
<dbReference type="Pfam" id="PF00015">
    <property type="entry name" value="MCPsignal"/>
    <property type="match status" value="1"/>
</dbReference>
<evidence type="ECO:0000256" key="3">
    <source>
        <dbReference type="PROSITE-ProRule" id="PRU00284"/>
    </source>
</evidence>
<evidence type="ECO:0000259" key="5">
    <source>
        <dbReference type="PROSITE" id="PS50111"/>
    </source>
</evidence>
<evidence type="ECO:0000313" key="7">
    <source>
        <dbReference type="EMBL" id="MBS2097361.1"/>
    </source>
</evidence>
<dbReference type="Gene3D" id="1.10.287.950">
    <property type="entry name" value="Methyl-accepting chemotaxis protein"/>
    <property type="match status" value="1"/>
</dbReference>
<dbReference type="InterPro" id="IPR004089">
    <property type="entry name" value="MCPsignal_dom"/>
</dbReference>
<keyword evidence="3" id="KW-0807">Transducer</keyword>
<accession>A0ABS5JSJ5</accession>
<dbReference type="InterPro" id="IPR003660">
    <property type="entry name" value="HAMP_dom"/>
</dbReference>
<keyword evidence="1" id="KW-0145">Chemotaxis</keyword>
<name>A0ABS5JSJ5_9BACT</name>
<dbReference type="PANTHER" id="PTHR43531:SF11">
    <property type="entry name" value="METHYL-ACCEPTING CHEMOTAXIS PROTEIN 3"/>
    <property type="match status" value="1"/>
</dbReference>